<evidence type="ECO:0000313" key="1">
    <source>
        <dbReference type="EMBL" id="GAU32213.1"/>
    </source>
</evidence>
<dbReference type="Proteomes" id="UP000242715">
    <property type="component" value="Unassembled WGS sequence"/>
</dbReference>
<dbReference type="AlphaFoldDB" id="A0A2Z6MRD9"/>
<organism evidence="1 2">
    <name type="scientific">Trifolium subterraneum</name>
    <name type="common">Subterranean clover</name>
    <dbReference type="NCBI Taxonomy" id="3900"/>
    <lineage>
        <taxon>Eukaryota</taxon>
        <taxon>Viridiplantae</taxon>
        <taxon>Streptophyta</taxon>
        <taxon>Embryophyta</taxon>
        <taxon>Tracheophyta</taxon>
        <taxon>Spermatophyta</taxon>
        <taxon>Magnoliopsida</taxon>
        <taxon>eudicotyledons</taxon>
        <taxon>Gunneridae</taxon>
        <taxon>Pentapetalae</taxon>
        <taxon>rosids</taxon>
        <taxon>fabids</taxon>
        <taxon>Fabales</taxon>
        <taxon>Fabaceae</taxon>
        <taxon>Papilionoideae</taxon>
        <taxon>50 kb inversion clade</taxon>
        <taxon>NPAAA clade</taxon>
        <taxon>Hologalegina</taxon>
        <taxon>IRL clade</taxon>
        <taxon>Trifolieae</taxon>
        <taxon>Trifolium</taxon>
    </lineage>
</organism>
<proteinExistence type="predicted"/>
<sequence length="51" mass="5470">MTAHSLTAWRGSLEACVDGKVWVATAHGRRRGVGRDGSNLVKFSALVCVKD</sequence>
<keyword evidence="2" id="KW-1185">Reference proteome</keyword>
<protein>
    <submittedName>
        <fullName evidence="1">Uncharacterized protein</fullName>
    </submittedName>
</protein>
<evidence type="ECO:0000313" key="2">
    <source>
        <dbReference type="Proteomes" id="UP000242715"/>
    </source>
</evidence>
<gene>
    <name evidence="1" type="ORF">TSUD_277930</name>
</gene>
<name>A0A2Z6MRD9_TRISU</name>
<reference evidence="2" key="1">
    <citation type="journal article" date="2017" name="Front. Plant Sci.">
        <title>Climate Clever Clovers: New Paradigm to Reduce the Environmental Footprint of Ruminants by Breeding Low Methanogenic Forages Utilizing Haplotype Variation.</title>
        <authorList>
            <person name="Kaur P."/>
            <person name="Appels R."/>
            <person name="Bayer P.E."/>
            <person name="Keeble-Gagnere G."/>
            <person name="Wang J."/>
            <person name="Hirakawa H."/>
            <person name="Shirasawa K."/>
            <person name="Vercoe P."/>
            <person name="Stefanova K."/>
            <person name="Durmic Z."/>
            <person name="Nichols P."/>
            <person name="Revell C."/>
            <person name="Isobe S.N."/>
            <person name="Edwards D."/>
            <person name="Erskine W."/>
        </authorList>
    </citation>
    <scope>NUCLEOTIDE SEQUENCE [LARGE SCALE GENOMIC DNA]</scope>
    <source>
        <strain evidence="2">cv. Daliak</strain>
    </source>
</reference>
<accession>A0A2Z6MRD9</accession>
<dbReference type="EMBL" id="DF973486">
    <property type="protein sequence ID" value="GAU32213.1"/>
    <property type="molecule type" value="Genomic_DNA"/>
</dbReference>